<gene>
    <name evidence="2" type="ORF">RBU60_08945</name>
</gene>
<dbReference type="Pfam" id="PF09949">
    <property type="entry name" value="APP1_cat"/>
    <property type="match status" value="1"/>
</dbReference>
<evidence type="ECO:0000313" key="3">
    <source>
        <dbReference type="Proteomes" id="UP001230915"/>
    </source>
</evidence>
<protein>
    <submittedName>
        <fullName evidence="2">App1 family protein</fullName>
    </submittedName>
</protein>
<sequence length="323" mass="38331">MALGLKVYRGYANERKIMVFGHVFEKDTPDVFKLNKKWYQHAWQVLRMFRIKTESNASVVFKYKNLEVKTKTLDDGHFRMMIPYEGDIEPGWHKFTMEVLEEENSHESHEEEGEFVKPFPGEYGVISDIDDTFLVSHSGNIFKKLYVMLTRNVNKRKVFEKVVEHYRLLNQIGRKDHSKNNAFFYVSSSEWNLYNFIIQFTEIHQFPKAVLKLKDIKSGLRDFLGSGGGDHNHKFYKIRHLVEFYPELHFILLGDDSQQDPYIYRDISKIFPKNISTIYIRQTKRKKRKKVKSMLSEMNELGVKTCYFKHSSTAMEHSKNELN</sequence>
<keyword evidence="3" id="KW-1185">Reference proteome</keyword>
<dbReference type="InterPro" id="IPR052935">
    <property type="entry name" value="Mg2+_PAP"/>
</dbReference>
<comment type="caution">
    <text evidence="2">The sequence shown here is derived from an EMBL/GenBank/DDBJ whole genome shotgun (WGS) entry which is preliminary data.</text>
</comment>
<evidence type="ECO:0000259" key="1">
    <source>
        <dbReference type="Pfam" id="PF09949"/>
    </source>
</evidence>
<accession>A0ABU1A1Y1</accession>
<reference evidence="2 3" key="1">
    <citation type="submission" date="2023-08" db="EMBL/GenBank/DDBJ databases">
        <title>Mesonia sp. MT50, isolated from deep-sea sediment of the Mariana Trench.</title>
        <authorList>
            <person name="Fu H."/>
        </authorList>
    </citation>
    <scope>NUCLEOTIDE SEQUENCE [LARGE SCALE GENOMIC DNA]</scope>
    <source>
        <strain evidence="2 3">MT50</strain>
    </source>
</reference>
<dbReference type="InterPro" id="IPR019236">
    <property type="entry name" value="APP1_cat"/>
</dbReference>
<feature type="domain" description="Phosphatidate phosphatase APP1 catalytic" evidence="1">
    <location>
        <begin position="123"/>
        <end position="282"/>
    </location>
</feature>
<evidence type="ECO:0000313" key="2">
    <source>
        <dbReference type="EMBL" id="MDQ7917701.1"/>
    </source>
</evidence>
<proteinExistence type="predicted"/>
<dbReference type="Proteomes" id="UP001230915">
    <property type="component" value="Unassembled WGS sequence"/>
</dbReference>
<name>A0ABU1A1Y1_9FLAO</name>
<organism evidence="2 3">
    <name type="scientific">Mesonia profundi</name>
    <dbReference type="NCBI Taxonomy" id="3070998"/>
    <lineage>
        <taxon>Bacteria</taxon>
        <taxon>Pseudomonadati</taxon>
        <taxon>Bacteroidota</taxon>
        <taxon>Flavobacteriia</taxon>
        <taxon>Flavobacteriales</taxon>
        <taxon>Flavobacteriaceae</taxon>
        <taxon>Mesonia</taxon>
    </lineage>
</organism>
<dbReference type="PANTHER" id="PTHR28208">
    <property type="entry name" value="PHOSPHATIDATE PHOSPHATASE APP1"/>
    <property type="match status" value="1"/>
</dbReference>
<dbReference type="RefSeq" id="WP_308864522.1">
    <property type="nucleotide sequence ID" value="NZ_JAVHUL010000021.1"/>
</dbReference>
<dbReference type="EMBL" id="JAVHUL010000021">
    <property type="protein sequence ID" value="MDQ7917701.1"/>
    <property type="molecule type" value="Genomic_DNA"/>
</dbReference>
<dbReference type="PANTHER" id="PTHR28208:SF3">
    <property type="entry name" value="PHOSPHATIDATE PHOSPHATASE APP1"/>
    <property type="match status" value="1"/>
</dbReference>